<dbReference type="Gene3D" id="1.20.120.20">
    <property type="entry name" value="Apolipoprotein"/>
    <property type="match status" value="1"/>
</dbReference>
<evidence type="ECO:0000256" key="2">
    <source>
        <dbReference type="SAM" id="Coils"/>
    </source>
</evidence>
<evidence type="ECO:0000313" key="5">
    <source>
        <dbReference type="EMBL" id="MCC2255481.1"/>
    </source>
</evidence>
<keyword evidence="6" id="KW-1185">Reference proteome</keyword>
<dbReference type="RefSeq" id="WP_227708535.1">
    <property type="nucleotide sequence ID" value="NZ_JAJEQX010000028.1"/>
</dbReference>
<dbReference type="InterPro" id="IPR010090">
    <property type="entry name" value="Phage_tape_meas"/>
</dbReference>
<dbReference type="Proteomes" id="UP001198151">
    <property type="component" value="Unassembled WGS sequence"/>
</dbReference>
<dbReference type="PANTHER" id="PTHR37813">
    <property type="entry name" value="FELS-2 PROPHAGE PROTEIN"/>
    <property type="match status" value="1"/>
</dbReference>
<keyword evidence="3" id="KW-1133">Transmembrane helix</keyword>
<name>A0ABS8FZU8_9FIRM</name>
<keyword evidence="1" id="KW-1188">Viral release from host cell</keyword>
<feature type="transmembrane region" description="Helical" evidence="3">
    <location>
        <begin position="582"/>
        <end position="607"/>
    </location>
</feature>
<reference evidence="5 6" key="1">
    <citation type="submission" date="2021-10" db="EMBL/GenBank/DDBJ databases">
        <title>Anaerobic single-cell dispensing facilitates the cultivation of human gut bacteria.</title>
        <authorList>
            <person name="Afrizal A."/>
        </authorList>
    </citation>
    <scope>NUCLEOTIDE SEQUENCE [LARGE SCALE GENOMIC DNA]</scope>
    <source>
        <strain evidence="5 6">CLA-AA-H200</strain>
    </source>
</reference>
<feature type="coiled-coil region" evidence="2">
    <location>
        <begin position="58"/>
        <end position="130"/>
    </location>
</feature>
<dbReference type="Pfam" id="PF10145">
    <property type="entry name" value="PhageMin_Tail"/>
    <property type="match status" value="1"/>
</dbReference>
<organism evidence="5 6">
    <name type="scientific">Ruminococcus turbiniformis</name>
    <dbReference type="NCBI Taxonomy" id="2881258"/>
    <lineage>
        <taxon>Bacteria</taxon>
        <taxon>Bacillati</taxon>
        <taxon>Bacillota</taxon>
        <taxon>Clostridia</taxon>
        <taxon>Eubacteriales</taxon>
        <taxon>Oscillospiraceae</taxon>
        <taxon>Ruminococcus</taxon>
    </lineage>
</organism>
<dbReference type="EMBL" id="JAJEQX010000028">
    <property type="protein sequence ID" value="MCC2255481.1"/>
    <property type="molecule type" value="Genomic_DNA"/>
</dbReference>
<sequence>MASRIKGITVEIGGDTSGLEKSLSAVNNSIKKTQSQLRDVNNLLKLDPSNTILLAQKQELLQSAIGDTEKKLEALEQAQEDVTKAFERGDLGKDQYMAFQREVEETRGALNRYKADLSGLQSEQERLASNTERLNKLFAATGSSVEDYADVLGSRLLTAIRNGTASSDQLKTAVEKIGKAVTGGKADIKQLTDALDTVDDGQAVRNLINDLKDVGDAAQGAADDIGEIAQATKGAALMEAADQLSVVGDKIQDVGDKAVSAYAETETAVSKVNAYFGETGEAAEASAEIVKNVYGSGVGQSMDAVAEAVIMVKKNLGDLGDTDLTNLTKQALTLEELYGIDMNETLRGVNSLMKQYGLTAQEAMDYIVRGTQNGLDKTNELGDNLSEYAGKFEQAGYSASEYFQLLQNGLQGGAYNLDKVNDAINEVTTRLADGTIGDSIDLYSQKTQSLFLAWQNGEATQKQVIDSIVADIGNCTSQQEALNMAAKAFGTMAEDGNLKFITSLTSVGETYDNVAGSAENLFSQTQTPMQEMEANTRKLQQALVPLGEKIVELANVVLPPLVAIITAVSEVFGMLPEPAQNFVVILGALLVAFTALTPVIAALAVSFGALNISLLPVIGIIAGVAAAIAGIIAIVKNWGAITEWFGNLWQTVSQKLMELWNGLVVFFTETIPAAFQTFISFFSAIPDWWSGLWSQVSSFFSDTWNTILQNPVVQLIVDTVTSLWENAKNTLQGIWSGICDIAAGAWKLLKNVILAPVLLLIDLVTGNFSQLASDAVNIWNNIRNAASQIWSGIRQVVTSAASGLKQGVETVLSALSQFASQIWSAMKQTASSVWNSIKTTVVNIASTLREAAVSAFQRMVSGIGSALSGLYSVVSNGFSSAIRFITGLPGQAFQWGKDFIQGLINGISSMIQSVINTVSGLADRIRSFLHFSAPDEGPLADYETWMPDFMKGLASGIEKNRNLVEKAVRDVASEMVISPKVNGMEYGYTDGALSGGNMSDLISGISSAVSEALAGFSGPQGNIVIPVYVGGTLLDELVVTAQARQNLRSGGR</sequence>
<dbReference type="InterPro" id="IPR016024">
    <property type="entry name" value="ARM-type_fold"/>
</dbReference>
<dbReference type="PANTHER" id="PTHR37813:SF1">
    <property type="entry name" value="FELS-2 PROPHAGE PROTEIN"/>
    <property type="match status" value="1"/>
</dbReference>
<gene>
    <name evidence="5" type="ORF">LKD70_13830</name>
</gene>
<keyword evidence="3" id="KW-0472">Membrane</keyword>
<accession>A0ABS8FZU8</accession>
<evidence type="ECO:0000256" key="1">
    <source>
        <dbReference type="ARBA" id="ARBA00022612"/>
    </source>
</evidence>
<feature type="transmembrane region" description="Helical" evidence="3">
    <location>
        <begin position="613"/>
        <end position="635"/>
    </location>
</feature>
<evidence type="ECO:0000256" key="3">
    <source>
        <dbReference type="SAM" id="Phobius"/>
    </source>
</evidence>
<evidence type="ECO:0000313" key="6">
    <source>
        <dbReference type="Proteomes" id="UP001198151"/>
    </source>
</evidence>
<feature type="transmembrane region" description="Helical" evidence="3">
    <location>
        <begin position="556"/>
        <end position="575"/>
    </location>
</feature>
<dbReference type="SUPFAM" id="SSF48371">
    <property type="entry name" value="ARM repeat"/>
    <property type="match status" value="1"/>
</dbReference>
<evidence type="ECO:0000259" key="4">
    <source>
        <dbReference type="Pfam" id="PF10145"/>
    </source>
</evidence>
<feature type="domain" description="Phage tail tape measure protein" evidence="4">
    <location>
        <begin position="299"/>
        <end position="490"/>
    </location>
</feature>
<proteinExistence type="predicted"/>
<keyword evidence="2" id="KW-0175">Coiled coil</keyword>
<keyword evidence="3" id="KW-0812">Transmembrane</keyword>
<protein>
    <submittedName>
        <fullName evidence="5">Phage tail tape measure protein</fullName>
    </submittedName>
</protein>
<comment type="caution">
    <text evidence="5">The sequence shown here is derived from an EMBL/GenBank/DDBJ whole genome shotgun (WGS) entry which is preliminary data.</text>
</comment>